<evidence type="ECO:0000313" key="5">
    <source>
        <dbReference type="Proteomes" id="UP000247591"/>
    </source>
</evidence>
<gene>
    <name evidence="4" type="ORF">DFR67_101262</name>
</gene>
<dbReference type="EMBL" id="QJSP01000001">
    <property type="protein sequence ID" value="PYE20871.1"/>
    <property type="molecule type" value="Genomic_DNA"/>
</dbReference>
<evidence type="ECO:0000259" key="3">
    <source>
        <dbReference type="Pfam" id="PF13649"/>
    </source>
</evidence>
<evidence type="ECO:0000256" key="1">
    <source>
        <dbReference type="ARBA" id="ARBA00022603"/>
    </source>
</evidence>
<accession>A0A318RT27</accession>
<dbReference type="Proteomes" id="UP000247591">
    <property type="component" value="Unassembled WGS sequence"/>
</dbReference>
<reference evidence="4 5" key="1">
    <citation type="submission" date="2018-06" db="EMBL/GenBank/DDBJ databases">
        <title>Genomic Encyclopedia of Type Strains, Phase IV (KMG-IV): sequencing the most valuable type-strain genomes for metagenomic binning, comparative biology and taxonomic classification.</title>
        <authorList>
            <person name="Goeker M."/>
        </authorList>
    </citation>
    <scope>NUCLEOTIDE SEQUENCE [LARGE SCALE GENOMIC DNA]</scope>
    <source>
        <strain evidence="4 5">DSM 45521</strain>
    </source>
</reference>
<keyword evidence="1 4" id="KW-0489">Methyltransferase</keyword>
<dbReference type="OrthoDB" id="9805171at2"/>
<dbReference type="GO" id="GO:0032259">
    <property type="term" value="P:methylation"/>
    <property type="evidence" value="ECO:0007669"/>
    <property type="project" value="UniProtKB-KW"/>
</dbReference>
<dbReference type="CDD" id="cd02440">
    <property type="entry name" value="AdoMet_MTases"/>
    <property type="match status" value="1"/>
</dbReference>
<dbReference type="InterPro" id="IPR029063">
    <property type="entry name" value="SAM-dependent_MTases_sf"/>
</dbReference>
<name>A0A318RT27_WILLI</name>
<organism evidence="4 5">
    <name type="scientific">Williamsia limnetica</name>
    <dbReference type="NCBI Taxonomy" id="882452"/>
    <lineage>
        <taxon>Bacteria</taxon>
        <taxon>Bacillati</taxon>
        <taxon>Actinomycetota</taxon>
        <taxon>Actinomycetes</taxon>
        <taxon>Mycobacteriales</taxon>
        <taxon>Nocardiaceae</taxon>
        <taxon>Williamsia</taxon>
    </lineage>
</organism>
<evidence type="ECO:0000313" key="4">
    <source>
        <dbReference type="EMBL" id="PYE20871.1"/>
    </source>
</evidence>
<dbReference type="AlphaFoldDB" id="A0A318RT27"/>
<proteinExistence type="predicted"/>
<keyword evidence="5" id="KW-1185">Reference proteome</keyword>
<feature type="domain" description="Methyltransferase" evidence="3">
    <location>
        <begin position="45"/>
        <end position="133"/>
    </location>
</feature>
<dbReference type="PANTHER" id="PTHR43861">
    <property type="entry name" value="TRANS-ACONITATE 2-METHYLTRANSFERASE-RELATED"/>
    <property type="match status" value="1"/>
</dbReference>
<dbReference type="Gene3D" id="3.40.50.150">
    <property type="entry name" value="Vaccinia Virus protein VP39"/>
    <property type="match status" value="1"/>
</dbReference>
<evidence type="ECO:0000256" key="2">
    <source>
        <dbReference type="ARBA" id="ARBA00022679"/>
    </source>
</evidence>
<dbReference type="GO" id="GO:0008168">
    <property type="term" value="F:methyltransferase activity"/>
    <property type="evidence" value="ECO:0007669"/>
    <property type="project" value="UniProtKB-KW"/>
</dbReference>
<dbReference type="InterPro" id="IPR041698">
    <property type="entry name" value="Methyltransf_25"/>
</dbReference>
<dbReference type="Pfam" id="PF13649">
    <property type="entry name" value="Methyltransf_25"/>
    <property type="match status" value="1"/>
</dbReference>
<keyword evidence="2 4" id="KW-0808">Transferase</keyword>
<dbReference type="SUPFAM" id="SSF53335">
    <property type="entry name" value="S-adenosyl-L-methionine-dependent methyltransferases"/>
    <property type="match status" value="1"/>
</dbReference>
<comment type="caution">
    <text evidence="4">The sequence shown here is derived from an EMBL/GenBank/DDBJ whole genome shotgun (WGS) entry which is preliminary data.</text>
</comment>
<sequence length="202" mass="22439">MTQDGYDAMADLYAATIPTAYQFPIEAHAVAAFAEVAKDRDGVTVDVGCGLGHVTADLIDRGLDAIGCDPSTGMLDHAWRTYPDLRFIAGDATLTVLSENTRIAAVIARFSLIHVEPDQVVEVVRIWSDRLTEGTPVLIAFQACDDPGPPVPFDHVVAPAWRWHPDEFSRLLRSHGFAEDWRIIYRDSSYRFPMANLLVRRT</sequence>
<dbReference type="RefSeq" id="WP_110467600.1">
    <property type="nucleotide sequence ID" value="NZ_QJSP01000001.1"/>
</dbReference>
<protein>
    <submittedName>
        <fullName evidence="4">Methyltransferase family protein</fullName>
    </submittedName>
</protein>
<dbReference type="PANTHER" id="PTHR43861:SF1">
    <property type="entry name" value="TRANS-ACONITATE 2-METHYLTRANSFERASE"/>
    <property type="match status" value="1"/>
</dbReference>